<dbReference type="GO" id="GO:0004222">
    <property type="term" value="F:metalloendopeptidase activity"/>
    <property type="evidence" value="ECO:0007669"/>
    <property type="project" value="TreeGrafter"/>
</dbReference>
<dbReference type="InterPro" id="IPR050570">
    <property type="entry name" value="Cell_wall_metabolism_enzyme"/>
</dbReference>
<protein>
    <recommendedName>
        <fullName evidence="2">M23ase beta-sheet core domain-containing protein</fullName>
    </recommendedName>
</protein>
<reference evidence="3 4" key="1">
    <citation type="journal article" date="2016" name="Nat. Commun.">
        <title>Thousands of microbial genomes shed light on interconnected biogeochemical processes in an aquifer system.</title>
        <authorList>
            <person name="Anantharaman K."/>
            <person name="Brown C.T."/>
            <person name="Hug L.A."/>
            <person name="Sharon I."/>
            <person name="Castelle C.J."/>
            <person name="Probst A.J."/>
            <person name="Thomas B.C."/>
            <person name="Singh A."/>
            <person name="Wilkins M.J."/>
            <person name="Karaoz U."/>
            <person name="Brodie E.L."/>
            <person name="Williams K.H."/>
            <person name="Hubbard S.S."/>
            <person name="Banfield J.F."/>
        </authorList>
    </citation>
    <scope>NUCLEOTIDE SEQUENCE [LARGE SCALE GENOMIC DNA]</scope>
</reference>
<dbReference type="AlphaFoldDB" id="A0A1G2MD31"/>
<dbReference type="InterPro" id="IPR011055">
    <property type="entry name" value="Dup_hybrid_motif"/>
</dbReference>
<feature type="signal peptide" evidence="1">
    <location>
        <begin position="1"/>
        <end position="20"/>
    </location>
</feature>
<feature type="chain" id="PRO_5009583637" description="M23ase beta-sheet core domain-containing protein" evidence="1">
    <location>
        <begin position="21"/>
        <end position="280"/>
    </location>
</feature>
<name>A0A1G2MD31_9BACT</name>
<dbReference type="SUPFAM" id="SSF51261">
    <property type="entry name" value="Duplicated hybrid motif"/>
    <property type="match status" value="1"/>
</dbReference>
<proteinExistence type="predicted"/>
<dbReference type="Gene3D" id="2.70.70.10">
    <property type="entry name" value="Glucose Permease (Domain IIA)"/>
    <property type="match status" value="1"/>
</dbReference>
<gene>
    <name evidence="3" type="ORF">A2849_02650</name>
</gene>
<dbReference type="EMBL" id="MHRI01000003">
    <property type="protein sequence ID" value="OHA21807.1"/>
    <property type="molecule type" value="Genomic_DNA"/>
</dbReference>
<feature type="domain" description="M23ase beta-sheet core" evidence="2">
    <location>
        <begin position="178"/>
        <end position="272"/>
    </location>
</feature>
<evidence type="ECO:0000256" key="1">
    <source>
        <dbReference type="SAM" id="SignalP"/>
    </source>
</evidence>
<keyword evidence="1" id="KW-0732">Signal</keyword>
<dbReference type="CDD" id="cd12797">
    <property type="entry name" value="M23_peptidase"/>
    <property type="match status" value="1"/>
</dbReference>
<dbReference type="Proteomes" id="UP000178121">
    <property type="component" value="Unassembled WGS sequence"/>
</dbReference>
<sequence length="280" mass="30455">MKKFSIAFALFLGFPAFVFAASLSITPERPLQGEPVMMVVEGAGIPDIWSATFSLKPVSFFLYRGKPTALVAVDLGARVGEYEAKLRLKSGETLRKKITVFRREKITAPLGIPQKLGGNTKPAQDNLVTLLSKENMLLAKAKTTSLPWWGTPFTFPLAKTDVVDSYGYTRHTGSYSIPHKGVDFRAESGTDVTAINAGVVRLAREFVVYGKTVVIDHGGGVSSLSLHLSKILVRERERVAQGQTIGLSGESGYALGPHLHLSVRVGGISIDPMKFFELFD</sequence>
<organism evidence="3 4">
    <name type="scientific">Candidatus Taylorbacteria bacterium RIFCSPHIGHO2_01_FULL_51_15</name>
    <dbReference type="NCBI Taxonomy" id="1802304"/>
    <lineage>
        <taxon>Bacteria</taxon>
        <taxon>Candidatus Tayloriibacteriota</taxon>
    </lineage>
</organism>
<comment type="caution">
    <text evidence="3">The sequence shown here is derived from an EMBL/GenBank/DDBJ whole genome shotgun (WGS) entry which is preliminary data.</text>
</comment>
<dbReference type="PANTHER" id="PTHR21666:SF270">
    <property type="entry name" value="MUREIN HYDROLASE ACTIVATOR ENVC"/>
    <property type="match status" value="1"/>
</dbReference>
<dbReference type="Pfam" id="PF01551">
    <property type="entry name" value="Peptidase_M23"/>
    <property type="match status" value="1"/>
</dbReference>
<evidence type="ECO:0000259" key="2">
    <source>
        <dbReference type="Pfam" id="PF01551"/>
    </source>
</evidence>
<dbReference type="InterPro" id="IPR016047">
    <property type="entry name" value="M23ase_b-sheet_dom"/>
</dbReference>
<accession>A0A1G2MD31</accession>
<evidence type="ECO:0000313" key="4">
    <source>
        <dbReference type="Proteomes" id="UP000178121"/>
    </source>
</evidence>
<dbReference type="PANTHER" id="PTHR21666">
    <property type="entry name" value="PEPTIDASE-RELATED"/>
    <property type="match status" value="1"/>
</dbReference>
<evidence type="ECO:0000313" key="3">
    <source>
        <dbReference type="EMBL" id="OHA21807.1"/>
    </source>
</evidence>